<evidence type="ECO:0000313" key="4">
    <source>
        <dbReference type="Proteomes" id="UP000275727"/>
    </source>
</evidence>
<feature type="signal peptide" evidence="1">
    <location>
        <begin position="1"/>
        <end position="31"/>
    </location>
</feature>
<dbReference type="EMBL" id="RBWX01000009">
    <property type="protein sequence ID" value="RKS88311.1"/>
    <property type="molecule type" value="Genomic_DNA"/>
</dbReference>
<evidence type="ECO:0000256" key="1">
    <source>
        <dbReference type="SAM" id="SignalP"/>
    </source>
</evidence>
<gene>
    <name evidence="3" type="ORF">DFR51_2961</name>
    <name evidence="2" type="ORF">SmB9_37800</name>
</gene>
<dbReference type="EMBL" id="AP018711">
    <property type="protein sequence ID" value="BBE36122.1"/>
    <property type="molecule type" value="Genomic_DNA"/>
</dbReference>
<keyword evidence="1" id="KW-0732">Signal</keyword>
<accession>A0AAD1D9Z0</accession>
<keyword evidence="5" id="KW-1185">Reference proteome</keyword>
<dbReference type="InterPro" id="IPR023614">
    <property type="entry name" value="Porin_dom_sf"/>
</dbReference>
<dbReference type="KEGG" id="smic:SmB9_37800"/>
<evidence type="ECO:0000313" key="5">
    <source>
        <dbReference type="Proteomes" id="UP000276029"/>
    </source>
</evidence>
<feature type="chain" id="PRO_5041981537" evidence="1">
    <location>
        <begin position="32"/>
        <end position="422"/>
    </location>
</feature>
<dbReference type="AlphaFoldDB" id="A0AAD1D9Z0"/>
<dbReference type="Proteomes" id="UP000276029">
    <property type="component" value="Unassembled WGS sequence"/>
</dbReference>
<organism evidence="2 4">
    <name type="scientific">Sphingosinicella microcystinivorans</name>
    <dbReference type="NCBI Taxonomy" id="335406"/>
    <lineage>
        <taxon>Bacteria</taxon>
        <taxon>Pseudomonadati</taxon>
        <taxon>Pseudomonadota</taxon>
        <taxon>Alphaproteobacteria</taxon>
        <taxon>Sphingomonadales</taxon>
        <taxon>Sphingosinicellaceae</taxon>
        <taxon>Sphingosinicella</taxon>
    </lineage>
</organism>
<sequence>MVCMSHARFRLPIALSASVLFALLPATSALAQAAATPIPAPAREASDAVTPYLNARYRLETVDQQGIAKSATASTLRLRAGARTAAWHGLSAVIEGDAILRVGPKDYNDTVNGGVAFPVVADPSDILLNQAYVRWEPVRQLEVIGGRHAVNFDNQRWVGSVDWRQNDQTLDAVRIGIVPAAGTRIDYAYSWRVNRVFGKDSPQGIWPDSDIHLLRGSTTLAPLGTLIAYGYWLDIPAAPALSSRTLGLRLTGEQPLSDGLRIHYAAEYARQSDLSINPRNFAHDYLLLEPGIGIGPVTIRVGYERLEGDGITALQTPLATLHAFNGWTDRFLTTPPSGLRDLYADVQWRIGSLFTSTPATLRFQLHDFNATHGGADYGREVGSWLTVPVTRQISAAFKLSHYEADAFATDTTKSWFSVEARF</sequence>
<dbReference type="Gene3D" id="2.40.160.10">
    <property type="entry name" value="Porin"/>
    <property type="match status" value="1"/>
</dbReference>
<protein>
    <submittedName>
        <fullName evidence="3">Alginate export protein</fullName>
    </submittedName>
</protein>
<reference evidence="2 4" key="1">
    <citation type="submission" date="2018-06" db="EMBL/GenBank/DDBJ databases">
        <title>Complete Genome Sequence of the Microcystin-Degrading Bacterium Sphingosinicella microcystinivorans Strain B-9.</title>
        <authorList>
            <person name="Jin H."/>
            <person name="Nishizawa T."/>
            <person name="Guo Y."/>
            <person name="Nishizawa A."/>
            <person name="Park H."/>
            <person name="Kato H."/>
            <person name="Tsuji K."/>
            <person name="Harada K."/>
        </authorList>
    </citation>
    <scope>NUCLEOTIDE SEQUENCE [LARGE SCALE GENOMIC DNA]</scope>
    <source>
        <strain evidence="2 4">B9</strain>
    </source>
</reference>
<reference evidence="3 5" key="2">
    <citation type="submission" date="2018-10" db="EMBL/GenBank/DDBJ databases">
        <title>Genomic Encyclopedia of Type Strains, Phase IV (KMG-IV): sequencing the most valuable type-strain genomes for metagenomic binning, comparative biology and taxonomic classification.</title>
        <authorList>
            <person name="Goeker M."/>
        </authorList>
    </citation>
    <scope>NUCLEOTIDE SEQUENCE [LARGE SCALE GENOMIC DNA]</scope>
    <source>
        <strain evidence="3 5">DSM 19791</strain>
    </source>
</reference>
<evidence type="ECO:0000313" key="2">
    <source>
        <dbReference type="EMBL" id="BBE36122.1"/>
    </source>
</evidence>
<proteinExistence type="predicted"/>
<dbReference type="Proteomes" id="UP000275727">
    <property type="component" value="Chromosome"/>
</dbReference>
<name>A0AAD1D9Z0_SPHMI</name>
<evidence type="ECO:0000313" key="3">
    <source>
        <dbReference type="EMBL" id="RKS88311.1"/>
    </source>
</evidence>